<feature type="compositionally biased region" description="Gly residues" evidence="1">
    <location>
        <begin position="499"/>
        <end position="509"/>
    </location>
</feature>
<feature type="compositionally biased region" description="Low complexity" evidence="1">
    <location>
        <begin position="743"/>
        <end position="763"/>
    </location>
</feature>
<dbReference type="Proteomes" id="UP001500897">
    <property type="component" value="Unassembled WGS sequence"/>
</dbReference>
<feature type="region of interest" description="Disordered" evidence="1">
    <location>
        <begin position="649"/>
        <end position="776"/>
    </location>
</feature>
<feature type="compositionally biased region" description="Low complexity" evidence="1">
    <location>
        <begin position="691"/>
        <end position="704"/>
    </location>
</feature>
<evidence type="ECO:0000313" key="4">
    <source>
        <dbReference type="Proteomes" id="UP001500897"/>
    </source>
</evidence>
<protein>
    <recommendedName>
        <fullName evidence="2">Outer membrane channel protein CpnT-like N-terminal domain-containing protein</fullName>
    </recommendedName>
</protein>
<feature type="compositionally biased region" description="Gly residues" evidence="1">
    <location>
        <begin position="528"/>
        <end position="552"/>
    </location>
</feature>
<proteinExistence type="predicted"/>
<accession>A0ABN2X2J3</accession>
<organism evidence="3 4">
    <name type="scientific">Kitasatospora saccharophila</name>
    <dbReference type="NCBI Taxonomy" id="407973"/>
    <lineage>
        <taxon>Bacteria</taxon>
        <taxon>Bacillati</taxon>
        <taxon>Actinomycetota</taxon>
        <taxon>Actinomycetes</taxon>
        <taxon>Kitasatosporales</taxon>
        <taxon>Streptomycetaceae</taxon>
        <taxon>Kitasatospora</taxon>
    </lineage>
</organism>
<sequence length="794" mass="74421">MIELPADLAEVLKTLQSNEQGADIVFPDGNEDLLAELAAAWAKWNEVADSHVTAIVAAANRAMASMSGPAADSFAQYLKKFAAGEGSHVTTTLQAGHVMEDSMRGAAQAVGEAKTEMIRELDYAKKYIEAHPAGKHDDIAKSEGVKQAVTLYHQYIGRVSGNMDTTLRTNAGYIADMTGMGQTCSLNGSTASGGSGVGGVGGLGIAGGAGGVGTMSGGVGNLPGGLFGAGAGSGLPGGVGATTTDPSGFSLPGLDGAGAGAGAGGAGGGAGFAGSGFSLPGLDGAGAGGAAGAAGSGFSLPGLDGAGAGGAGGSAGSDFSLPGLSDPGTAGSYGGSGAFGGGGYSGSGTSGSTGGSGLEPFSLPAPNLPQFGTDTGAGGSAPVFTPLSTTGSNHLGLAGLGDLSGIGGPGVETGSSYVPSQNFGSGLGSSIGSSSGGSLGNLGGSLGGALGALGGSGGGSGGGARAGLAPFGGGSSPYGLGGGAARGLSGTGSTLAGSRGAGAAGGMTGAGSAVGRAGAGAGTLASGGATGRSGASGMGGGHMPGMGGGGRGGGKDGRHGNRFVSPTRFGSDGEEEEQLHGDRGILGQAGEVGPRDRHWHRARRRWLDDARDDATFATAEPETQAAPAAPASESEVLNQLAGVLLGGGATGTDGTGTDGAGADGAGNDGTGGGGTGSGGTGSGGTGGEQASGGTTDAATATADHATARRETPVTTTETAGSTDDASYLERSRSVAARRGHPDAPTAETGSAATASDAGAAATPQRAPLREEGGFQVPSPFLRAALSRLAAPAAD</sequence>
<keyword evidence="4" id="KW-1185">Reference proteome</keyword>
<reference evidence="3 4" key="1">
    <citation type="journal article" date="2019" name="Int. J. Syst. Evol. Microbiol.">
        <title>The Global Catalogue of Microorganisms (GCM) 10K type strain sequencing project: providing services to taxonomists for standard genome sequencing and annotation.</title>
        <authorList>
            <consortium name="The Broad Institute Genomics Platform"/>
            <consortium name="The Broad Institute Genome Sequencing Center for Infectious Disease"/>
            <person name="Wu L."/>
            <person name="Ma J."/>
        </authorList>
    </citation>
    <scope>NUCLEOTIDE SEQUENCE [LARGE SCALE GENOMIC DNA]</scope>
    <source>
        <strain evidence="3 4">JCM 14559</strain>
    </source>
</reference>
<dbReference type="Pfam" id="PF25547">
    <property type="entry name" value="WXG100_2"/>
    <property type="match status" value="1"/>
</dbReference>
<feature type="region of interest" description="Disordered" evidence="1">
    <location>
        <begin position="499"/>
        <end position="598"/>
    </location>
</feature>
<feature type="compositionally biased region" description="Low complexity" evidence="1">
    <location>
        <begin position="510"/>
        <end position="527"/>
    </location>
</feature>
<gene>
    <name evidence="3" type="ORF">GCM10009759_36380</name>
</gene>
<comment type="caution">
    <text evidence="3">The sequence shown here is derived from an EMBL/GenBank/DDBJ whole genome shotgun (WGS) entry which is preliminary data.</text>
</comment>
<feature type="domain" description="Outer membrane channel protein CpnT-like N-terminal" evidence="2">
    <location>
        <begin position="16"/>
        <end position="122"/>
    </location>
</feature>
<evidence type="ECO:0000259" key="2">
    <source>
        <dbReference type="Pfam" id="PF25547"/>
    </source>
</evidence>
<name>A0ABN2X2J3_9ACTN</name>
<feature type="compositionally biased region" description="Polar residues" evidence="1">
    <location>
        <begin position="712"/>
        <end position="724"/>
    </location>
</feature>
<dbReference type="RefSeq" id="WP_344553286.1">
    <property type="nucleotide sequence ID" value="NZ_BAAANS010000023.1"/>
</dbReference>
<feature type="compositionally biased region" description="Gly residues" evidence="1">
    <location>
        <begin position="649"/>
        <end position="690"/>
    </location>
</feature>
<dbReference type="EMBL" id="BAAANS010000023">
    <property type="protein sequence ID" value="GAA2102112.1"/>
    <property type="molecule type" value="Genomic_DNA"/>
</dbReference>
<evidence type="ECO:0000313" key="3">
    <source>
        <dbReference type="EMBL" id="GAA2102112.1"/>
    </source>
</evidence>
<dbReference type="InterPro" id="IPR057746">
    <property type="entry name" value="CpnT-like_N"/>
</dbReference>
<evidence type="ECO:0000256" key="1">
    <source>
        <dbReference type="SAM" id="MobiDB-lite"/>
    </source>
</evidence>